<dbReference type="PANTHER" id="PTHR21737">
    <property type="entry name" value="POLYGLUTAMINE BINDING PROTEIN 1/MARVEL MEMBRANE-ASSOCIATING DOMAIN CONTAINING 3"/>
    <property type="match status" value="1"/>
</dbReference>
<feature type="domain" description="Splicing factor Cactin C-terminal" evidence="4">
    <location>
        <begin position="419"/>
        <end position="541"/>
    </location>
</feature>
<feature type="domain" description="Splicing factor cactin central" evidence="5">
    <location>
        <begin position="90"/>
        <end position="291"/>
    </location>
</feature>
<dbReference type="InterPro" id="IPR018816">
    <property type="entry name" value="Cactin_central"/>
</dbReference>
<feature type="compositionally biased region" description="Basic and acidic residues" evidence="3">
    <location>
        <begin position="72"/>
        <end position="92"/>
    </location>
</feature>
<name>M2XTS2_GALSU</name>
<sequence>MVSIPSHFRWEICQTMMSKSTTQQDTFVWKKKEEKHRQRGETKIQPEEDDRLRQWELRQELERAKRRRMLREQGKVLQDKAKELSSSKSAKEDNEDWELLEEIFHAEQNLKKQEIRLSESRPQLVDLLAQNLRLDLDPKFVLLNPPYALLEKLPVERLKSLRDELEDEKSFAIALATPTAKGKRRNSVFDLLPFSPTDYWSDILSVLDLVKTRLEQQVTREPSSNNNGDSFQVIQEACAFLEEKTVEELEEMKLAIEKELSEGTAVDTEYWEFLLQNIDIFKSKFYLRKKHIQLLRQKVSLVDRILVSRERPNDVRCDVTSDLSSNQLHKLKESIEEVIKKLQANPNDPTIHDMDEVFIAQLKRLDNANISNHSIDNGDIKKEEMLLERERAKGLEEDEEIFMDEVELKGSASSRYTSEDASKPRKPKYFNRVLAGYEWNKYNQTHYDHDNPPPKTVQGYKFNIFYPNLADPSKAPTYVVEKTDNPDICIIRFSAGPPYQDIAFKIVNREWERSHRKGFKCCFERGILHLWFNFKKYRYRR</sequence>
<dbReference type="KEGG" id="gsl:Gasu_55990"/>
<dbReference type="STRING" id="130081.M2XTS2"/>
<dbReference type="SMART" id="SM01050">
    <property type="entry name" value="CactinC_cactus"/>
    <property type="match status" value="1"/>
</dbReference>
<dbReference type="GO" id="GO:0045292">
    <property type="term" value="P:mRNA cis splicing, via spliceosome"/>
    <property type="evidence" value="ECO:0007669"/>
    <property type="project" value="TreeGrafter"/>
</dbReference>
<dbReference type="Proteomes" id="UP000030680">
    <property type="component" value="Unassembled WGS sequence"/>
</dbReference>
<dbReference type="eggNOG" id="KOG2370">
    <property type="taxonomic scope" value="Eukaryota"/>
</dbReference>
<accession>M2XTS2</accession>
<dbReference type="AlphaFoldDB" id="M2XTS2"/>
<organism evidence="6 7">
    <name type="scientific">Galdieria sulphuraria</name>
    <name type="common">Red alga</name>
    <dbReference type="NCBI Taxonomy" id="130081"/>
    <lineage>
        <taxon>Eukaryota</taxon>
        <taxon>Rhodophyta</taxon>
        <taxon>Bangiophyceae</taxon>
        <taxon>Galdieriales</taxon>
        <taxon>Galdieriaceae</taxon>
        <taxon>Galdieria</taxon>
    </lineage>
</organism>
<evidence type="ECO:0000256" key="1">
    <source>
        <dbReference type="ARBA" id="ARBA00006895"/>
    </source>
</evidence>
<gene>
    <name evidence="6" type="ORF">Gasu_55990</name>
</gene>
<evidence type="ECO:0000259" key="4">
    <source>
        <dbReference type="Pfam" id="PF09732"/>
    </source>
</evidence>
<dbReference type="InterPro" id="IPR019134">
    <property type="entry name" value="Cactin_C"/>
</dbReference>
<dbReference type="Pfam" id="PF09732">
    <property type="entry name" value="CactinC_cactus"/>
    <property type="match status" value="1"/>
</dbReference>
<reference evidence="7" key="1">
    <citation type="journal article" date="2013" name="Science">
        <title>Gene transfer from bacteria and archaea facilitated evolution of an extremophilic eukaryote.</title>
        <authorList>
            <person name="Schonknecht G."/>
            <person name="Chen W.H."/>
            <person name="Ternes C.M."/>
            <person name="Barbier G.G."/>
            <person name="Shrestha R.P."/>
            <person name="Stanke M."/>
            <person name="Brautigam A."/>
            <person name="Baker B.J."/>
            <person name="Banfield J.F."/>
            <person name="Garavito R.M."/>
            <person name="Carr K."/>
            <person name="Wilkerson C."/>
            <person name="Rensing S.A."/>
            <person name="Gagneul D."/>
            <person name="Dickenson N.E."/>
            <person name="Oesterhelt C."/>
            <person name="Lercher M.J."/>
            <person name="Weber A.P."/>
        </authorList>
    </citation>
    <scope>NUCLEOTIDE SEQUENCE [LARGE SCALE GENOMIC DNA]</scope>
    <source>
        <strain evidence="7">074W</strain>
    </source>
</reference>
<dbReference type="Gramene" id="EME26809">
    <property type="protein sequence ID" value="EME26809"/>
    <property type="gene ID" value="Gasu_55990"/>
</dbReference>
<dbReference type="GO" id="GO:0005681">
    <property type="term" value="C:spliceosomal complex"/>
    <property type="evidence" value="ECO:0007669"/>
    <property type="project" value="TreeGrafter"/>
</dbReference>
<dbReference type="GeneID" id="17085760"/>
<proteinExistence type="inferred from homology"/>
<comment type="similarity">
    <text evidence="1">Belongs to the CACTIN family.</text>
</comment>
<evidence type="ECO:0000313" key="7">
    <source>
        <dbReference type="Proteomes" id="UP000030680"/>
    </source>
</evidence>
<dbReference type="RefSeq" id="XP_005703329.1">
    <property type="nucleotide sequence ID" value="XM_005703272.1"/>
</dbReference>
<keyword evidence="7" id="KW-1185">Reference proteome</keyword>
<dbReference type="PANTHER" id="PTHR21737:SF4">
    <property type="entry name" value="SPLICING FACTOR CACTIN"/>
    <property type="match status" value="1"/>
</dbReference>
<dbReference type="Pfam" id="PF10312">
    <property type="entry name" value="Cactin_mid"/>
    <property type="match status" value="1"/>
</dbReference>
<evidence type="ECO:0000313" key="6">
    <source>
        <dbReference type="EMBL" id="EME26809.1"/>
    </source>
</evidence>
<protein>
    <recommendedName>
        <fullName evidence="2">Splicing factor Cactin</fullName>
    </recommendedName>
</protein>
<evidence type="ECO:0000256" key="2">
    <source>
        <dbReference type="ARBA" id="ARBA00034534"/>
    </source>
</evidence>
<dbReference type="OrthoDB" id="265955at2759"/>
<dbReference type="OMA" id="QTRENNE"/>
<dbReference type="GO" id="GO:0005737">
    <property type="term" value="C:cytoplasm"/>
    <property type="evidence" value="ECO:0007669"/>
    <property type="project" value="TreeGrafter"/>
</dbReference>
<evidence type="ECO:0000256" key="3">
    <source>
        <dbReference type="SAM" id="MobiDB-lite"/>
    </source>
</evidence>
<evidence type="ECO:0000259" key="5">
    <source>
        <dbReference type="Pfam" id="PF10312"/>
    </source>
</evidence>
<feature type="region of interest" description="Disordered" evidence="3">
    <location>
        <begin position="72"/>
        <end position="93"/>
    </location>
</feature>
<dbReference type="EMBL" id="KB454542">
    <property type="protein sequence ID" value="EME26809.1"/>
    <property type="molecule type" value="Genomic_DNA"/>
</dbReference>